<evidence type="ECO:0000313" key="2">
    <source>
        <dbReference type="Proteomes" id="UP001345963"/>
    </source>
</evidence>
<gene>
    <name evidence="1" type="ORF">ATANTOWER_027315</name>
</gene>
<dbReference type="EMBL" id="JAHUTI010075487">
    <property type="protein sequence ID" value="MED6256489.1"/>
    <property type="molecule type" value="Genomic_DNA"/>
</dbReference>
<organism evidence="1 2">
    <name type="scientific">Ataeniobius toweri</name>
    <dbReference type="NCBI Taxonomy" id="208326"/>
    <lineage>
        <taxon>Eukaryota</taxon>
        <taxon>Metazoa</taxon>
        <taxon>Chordata</taxon>
        <taxon>Craniata</taxon>
        <taxon>Vertebrata</taxon>
        <taxon>Euteleostomi</taxon>
        <taxon>Actinopterygii</taxon>
        <taxon>Neopterygii</taxon>
        <taxon>Teleostei</taxon>
        <taxon>Neoteleostei</taxon>
        <taxon>Acanthomorphata</taxon>
        <taxon>Ovalentaria</taxon>
        <taxon>Atherinomorphae</taxon>
        <taxon>Cyprinodontiformes</taxon>
        <taxon>Goodeidae</taxon>
        <taxon>Ataeniobius</taxon>
    </lineage>
</organism>
<reference evidence="1 2" key="1">
    <citation type="submission" date="2021-07" db="EMBL/GenBank/DDBJ databases">
        <authorList>
            <person name="Palmer J.M."/>
        </authorList>
    </citation>
    <scope>NUCLEOTIDE SEQUENCE [LARGE SCALE GENOMIC DNA]</scope>
    <source>
        <strain evidence="1 2">AT_MEX2019</strain>
        <tissue evidence="1">Muscle</tissue>
    </source>
</reference>
<keyword evidence="2" id="KW-1185">Reference proteome</keyword>
<sequence>MSFCQQRDISAYPVYSQWHHRKSAANPPPFSAPVSGQFVALHSPSCLCNLSLQGISPETVWGNLISRVHPPASKGHDAEDLIESDNYQCSTDEPQKNSGMKVLFKYE</sequence>
<accession>A0ABU7C1L6</accession>
<dbReference type="Proteomes" id="UP001345963">
    <property type="component" value="Unassembled WGS sequence"/>
</dbReference>
<proteinExistence type="predicted"/>
<name>A0ABU7C1L6_9TELE</name>
<evidence type="ECO:0000313" key="1">
    <source>
        <dbReference type="EMBL" id="MED6256489.1"/>
    </source>
</evidence>
<protein>
    <submittedName>
        <fullName evidence="1">Uncharacterized protein</fullName>
    </submittedName>
</protein>
<comment type="caution">
    <text evidence="1">The sequence shown here is derived from an EMBL/GenBank/DDBJ whole genome shotgun (WGS) entry which is preliminary data.</text>
</comment>